<dbReference type="PROSITE" id="PS50879">
    <property type="entry name" value="RNASE_H_1"/>
    <property type="match status" value="1"/>
</dbReference>
<evidence type="ECO:0000259" key="1">
    <source>
        <dbReference type="PROSITE" id="PS50879"/>
    </source>
</evidence>
<evidence type="ECO:0000313" key="3">
    <source>
        <dbReference type="Proteomes" id="UP000499080"/>
    </source>
</evidence>
<dbReference type="AlphaFoldDB" id="A0A4Y2MCV6"/>
<dbReference type="Pfam" id="PF00075">
    <property type="entry name" value="RNase_H"/>
    <property type="match status" value="1"/>
</dbReference>
<sequence length="260" mass="29589">SKSATHVSFSVAIPDKTFSFKLHSSCSVFTAEITAVLFALEEISDRSQRNFIVYADSLSVLQSLSSFYPHPHNHPLVSNILDLFNKLISRGFTVFFCWAPSHVGIVGNEQADKAAKSAVAPVDMTIPVDDLKKHAKMLLYSKWQEQWDFETNNKLHALNPFVQHWASLTSRKVNTLLTRLRVGHTRFTHLHLLFGEEPPMYSRCNCLMSIRHILSECTNFNARRLQFFQAPSVSLFSLLDKTPHANLFDFVKSIKCFSLI</sequence>
<feature type="domain" description="RNase H type-1" evidence="1">
    <location>
        <begin position="1"/>
        <end position="120"/>
    </location>
</feature>
<organism evidence="2 3">
    <name type="scientific">Araneus ventricosus</name>
    <name type="common">Orbweaver spider</name>
    <name type="synonym">Epeira ventricosa</name>
    <dbReference type="NCBI Taxonomy" id="182803"/>
    <lineage>
        <taxon>Eukaryota</taxon>
        <taxon>Metazoa</taxon>
        <taxon>Ecdysozoa</taxon>
        <taxon>Arthropoda</taxon>
        <taxon>Chelicerata</taxon>
        <taxon>Arachnida</taxon>
        <taxon>Araneae</taxon>
        <taxon>Araneomorphae</taxon>
        <taxon>Entelegynae</taxon>
        <taxon>Araneoidea</taxon>
        <taxon>Araneidae</taxon>
        <taxon>Araneus</taxon>
    </lineage>
</organism>
<accession>A0A4Y2MCV6</accession>
<dbReference type="EMBL" id="BGPR01122519">
    <property type="protein sequence ID" value="GBN24423.1"/>
    <property type="molecule type" value="Genomic_DNA"/>
</dbReference>
<dbReference type="CDD" id="cd09276">
    <property type="entry name" value="Rnase_HI_RT_non_LTR"/>
    <property type="match status" value="1"/>
</dbReference>
<reference evidence="2 3" key="1">
    <citation type="journal article" date="2019" name="Sci. Rep.">
        <title>Orb-weaving spider Araneus ventricosus genome elucidates the spidroin gene catalogue.</title>
        <authorList>
            <person name="Kono N."/>
            <person name="Nakamura H."/>
            <person name="Ohtoshi R."/>
            <person name="Moran D.A.P."/>
            <person name="Shinohara A."/>
            <person name="Yoshida Y."/>
            <person name="Fujiwara M."/>
            <person name="Mori M."/>
            <person name="Tomita M."/>
            <person name="Arakawa K."/>
        </authorList>
    </citation>
    <scope>NUCLEOTIDE SEQUENCE [LARGE SCALE GENOMIC DNA]</scope>
</reference>
<dbReference type="GO" id="GO:0003676">
    <property type="term" value="F:nucleic acid binding"/>
    <property type="evidence" value="ECO:0007669"/>
    <property type="project" value="InterPro"/>
</dbReference>
<dbReference type="OrthoDB" id="6774133at2759"/>
<gene>
    <name evidence="2" type="ORF">AVEN_22707-2_1</name>
</gene>
<feature type="non-terminal residue" evidence="2">
    <location>
        <position position="1"/>
    </location>
</feature>
<dbReference type="GO" id="GO:0004523">
    <property type="term" value="F:RNA-DNA hybrid ribonuclease activity"/>
    <property type="evidence" value="ECO:0007669"/>
    <property type="project" value="InterPro"/>
</dbReference>
<dbReference type="InterPro" id="IPR036397">
    <property type="entry name" value="RNaseH_sf"/>
</dbReference>
<dbReference type="InterPro" id="IPR002156">
    <property type="entry name" value="RNaseH_domain"/>
</dbReference>
<dbReference type="InterPro" id="IPR012337">
    <property type="entry name" value="RNaseH-like_sf"/>
</dbReference>
<comment type="caution">
    <text evidence="2">The sequence shown here is derived from an EMBL/GenBank/DDBJ whole genome shotgun (WGS) entry which is preliminary data.</text>
</comment>
<dbReference type="Gene3D" id="3.30.420.10">
    <property type="entry name" value="Ribonuclease H-like superfamily/Ribonuclease H"/>
    <property type="match status" value="1"/>
</dbReference>
<keyword evidence="3" id="KW-1185">Reference proteome</keyword>
<name>A0A4Y2MCV6_ARAVE</name>
<dbReference type="Proteomes" id="UP000499080">
    <property type="component" value="Unassembled WGS sequence"/>
</dbReference>
<proteinExistence type="predicted"/>
<evidence type="ECO:0000313" key="2">
    <source>
        <dbReference type="EMBL" id="GBN24423.1"/>
    </source>
</evidence>
<protein>
    <recommendedName>
        <fullName evidence="1">RNase H type-1 domain-containing protein</fullName>
    </recommendedName>
</protein>
<dbReference type="SUPFAM" id="SSF53098">
    <property type="entry name" value="Ribonuclease H-like"/>
    <property type="match status" value="1"/>
</dbReference>